<evidence type="ECO:0000313" key="3">
    <source>
        <dbReference type="EMBL" id="MBD2502558.1"/>
    </source>
</evidence>
<evidence type="ECO:0000256" key="2">
    <source>
        <dbReference type="SAM" id="SignalP"/>
    </source>
</evidence>
<accession>A0ABR8D805</accession>
<proteinExistence type="predicted"/>
<dbReference type="EMBL" id="JACJSG010000025">
    <property type="protein sequence ID" value="MBD2502558.1"/>
    <property type="molecule type" value="Genomic_DNA"/>
</dbReference>
<sequence length="281" mass="29915">MKFYTILLPTGLAVSTVLAVSHSAQAASFTTNFTPNPADPKKDIFLESITQNGVRLTNFNYVNGANIVRNKGITNRSFGAASTDRGDEATNPDGLSPKENLVAGNAADGKAVATYLGNNNLNNIIDTEDDGFFTLDLTFTDQIVANSNGTDSLFFWERGGNADLVVQALDNSGNLIGRSFRITRNRWTSAGFSIDTTETTGAQPVGSYGVSFADLGLNSSSVISGIRLISESNYRGPDFKVIAASAAVSEPATILGLGSIAALALVRRRQIRKKSLWKSSF</sequence>
<organism evidence="3 4">
    <name type="scientific">Anabaena azotica FACHB-119</name>
    <dbReference type="NCBI Taxonomy" id="947527"/>
    <lineage>
        <taxon>Bacteria</taxon>
        <taxon>Bacillati</taxon>
        <taxon>Cyanobacteriota</taxon>
        <taxon>Cyanophyceae</taxon>
        <taxon>Nostocales</taxon>
        <taxon>Nostocaceae</taxon>
        <taxon>Anabaena</taxon>
        <taxon>Anabaena azotica</taxon>
    </lineage>
</organism>
<feature type="transmembrane region" description="Helical" evidence="1">
    <location>
        <begin position="241"/>
        <end position="266"/>
    </location>
</feature>
<feature type="chain" id="PRO_5046895828" evidence="2">
    <location>
        <begin position="27"/>
        <end position="281"/>
    </location>
</feature>
<protein>
    <submittedName>
        <fullName evidence="3">PEP-CTERM sorting domain-containing protein</fullName>
    </submittedName>
</protein>
<name>A0ABR8D805_9NOST</name>
<dbReference type="Proteomes" id="UP000661112">
    <property type="component" value="Unassembled WGS sequence"/>
</dbReference>
<dbReference type="RefSeq" id="WP_190474925.1">
    <property type="nucleotide sequence ID" value="NZ_JACJSG010000025.1"/>
</dbReference>
<dbReference type="NCBIfam" id="TIGR02595">
    <property type="entry name" value="PEP_CTERM"/>
    <property type="match status" value="1"/>
</dbReference>
<comment type="caution">
    <text evidence="3">The sequence shown here is derived from an EMBL/GenBank/DDBJ whole genome shotgun (WGS) entry which is preliminary data.</text>
</comment>
<evidence type="ECO:0000256" key="1">
    <source>
        <dbReference type="SAM" id="Phobius"/>
    </source>
</evidence>
<evidence type="ECO:0000313" key="4">
    <source>
        <dbReference type="Proteomes" id="UP000661112"/>
    </source>
</evidence>
<keyword evidence="1" id="KW-1133">Transmembrane helix</keyword>
<dbReference type="InterPro" id="IPR013424">
    <property type="entry name" value="Ice-binding_C"/>
</dbReference>
<keyword evidence="1" id="KW-0812">Transmembrane</keyword>
<keyword evidence="2" id="KW-0732">Signal</keyword>
<feature type="signal peptide" evidence="2">
    <location>
        <begin position="1"/>
        <end position="26"/>
    </location>
</feature>
<reference evidence="3 4" key="1">
    <citation type="journal article" date="2020" name="ISME J.">
        <title>Comparative genomics reveals insights into cyanobacterial evolution and habitat adaptation.</title>
        <authorList>
            <person name="Chen M.Y."/>
            <person name="Teng W.K."/>
            <person name="Zhao L."/>
            <person name="Hu C.X."/>
            <person name="Zhou Y.K."/>
            <person name="Han B.P."/>
            <person name="Song L.R."/>
            <person name="Shu W.S."/>
        </authorList>
    </citation>
    <scope>NUCLEOTIDE SEQUENCE [LARGE SCALE GENOMIC DNA]</scope>
    <source>
        <strain evidence="3 4">FACHB-119</strain>
    </source>
</reference>
<dbReference type="NCBIfam" id="NF041929">
    <property type="entry name" value="Xrt_dep_XDP2"/>
    <property type="match status" value="1"/>
</dbReference>
<keyword evidence="4" id="KW-1185">Reference proteome</keyword>
<gene>
    <name evidence="3" type="ORF">H6G83_18400</name>
</gene>
<keyword evidence="1" id="KW-0472">Membrane</keyword>